<dbReference type="PANTHER" id="PTHR46984:SF1">
    <property type="entry name" value="LEUCINE-RICH REPEAT-CONTAINING PROTEIN 71"/>
    <property type="match status" value="1"/>
</dbReference>
<organism evidence="1 2">
    <name type="scientific">Polyodon spathula</name>
    <name type="common">North American paddlefish</name>
    <name type="synonym">Squalus spathula</name>
    <dbReference type="NCBI Taxonomy" id="7913"/>
    <lineage>
        <taxon>Eukaryota</taxon>
        <taxon>Metazoa</taxon>
        <taxon>Chordata</taxon>
        <taxon>Craniata</taxon>
        <taxon>Vertebrata</taxon>
        <taxon>Euteleostomi</taxon>
        <taxon>Actinopterygii</taxon>
        <taxon>Chondrostei</taxon>
        <taxon>Acipenseriformes</taxon>
        <taxon>Polyodontidae</taxon>
        <taxon>Polyodon</taxon>
    </lineage>
</organism>
<dbReference type="InterPro" id="IPR032675">
    <property type="entry name" value="LRR_dom_sf"/>
</dbReference>
<dbReference type="Proteomes" id="UP001166093">
    <property type="component" value="Unassembled WGS sequence"/>
</dbReference>
<evidence type="ECO:0000313" key="2">
    <source>
        <dbReference type="Proteomes" id="UP001166093"/>
    </source>
</evidence>
<sequence>MIISNCLNPTFPVHPADRGRFTLKETRRSLCTLSHYVRAPDSRSLCTLGGCVLVPAVQKNPIIRGCSSFSNPSSFPIGLPAGALIGLDFKGSCCHGDGDAACLNTWPRIEKEQEEEYVCTGSLEIDFPELCALVGMKEIPAVTSRPRLPTTPTTEKSILEERQSLFTLPSGPAPAGERFVYFRPRLQVELESEDPRSVREVQVKGWKVDERMVRVFSKCLPSLSSLQSFHLWNVGLTDSVLNSLGAALPLCLKLRMLVLDGTPLPQQPYYRLIAEDSA</sequence>
<evidence type="ECO:0000313" key="1">
    <source>
        <dbReference type="EMBL" id="MBN3272569.1"/>
    </source>
</evidence>
<dbReference type="InterPro" id="IPR053040">
    <property type="entry name" value="LRR-containing_protein_71"/>
</dbReference>
<accession>A0ABS2XEI5</accession>
<feature type="non-terminal residue" evidence="1">
    <location>
        <position position="278"/>
    </location>
</feature>
<feature type="non-terminal residue" evidence="1">
    <location>
        <position position="1"/>
    </location>
</feature>
<keyword evidence="2" id="KW-1185">Reference proteome</keyword>
<comment type="caution">
    <text evidence="1">The sequence shown here is derived from an EMBL/GenBank/DDBJ whole genome shotgun (WGS) entry which is preliminary data.</text>
</comment>
<protein>
    <submittedName>
        <fullName evidence="1">LRC71 protein</fullName>
    </submittedName>
</protein>
<dbReference type="SUPFAM" id="SSF52047">
    <property type="entry name" value="RNI-like"/>
    <property type="match status" value="1"/>
</dbReference>
<reference evidence="1" key="1">
    <citation type="journal article" date="2021" name="Cell">
        <title>Tracing the genetic footprints of vertebrate landing in non-teleost ray-finned fishes.</title>
        <authorList>
            <person name="Bi X."/>
            <person name="Wang K."/>
            <person name="Yang L."/>
            <person name="Pan H."/>
            <person name="Jiang H."/>
            <person name="Wei Q."/>
            <person name="Fang M."/>
            <person name="Yu H."/>
            <person name="Zhu C."/>
            <person name="Cai Y."/>
            <person name="He Y."/>
            <person name="Gan X."/>
            <person name="Zeng H."/>
            <person name="Yu D."/>
            <person name="Zhu Y."/>
            <person name="Jiang H."/>
            <person name="Qiu Q."/>
            <person name="Yang H."/>
            <person name="Zhang Y.E."/>
            <person name="Wang W."/>
            <person name="Zhu M."/>
            <person name="He S."/>
            <person name="Zhang G."/>
        </authorList>
    </citation>
    <scope>NUCLEOTIDE SEQUENCE</scope>
    <source>
        <strain evidence="1">Pddl_001</strain>
    </source>
</reference>
<dbReference type="EMBL" id="JAAWVQ010022018">
    <property type="protein sequence ID" value="MBN3272569.1"/>
    <property type="molecule type" value="Genomic_DNA"/>
</dbReference>
<proteinExistence type="predicted"/>
<gene>
    <name evidence="1" type="primary">Lrrc71</name>
    <name evidence="1" type="ORF">GTO93_0002660</name>
</gene>
<name>A0ABS2XEI5_POLSP</name>
<dbReference type="PANTHER" id="PTHR46984">
    <property type="entry name" value="LEUCINE-RICH REPEAT-CONTAINING PROTEIN 71"/>
    <property type="match status" value="1"/>
</dbReference>
<dbReference type="Gene3D" id="3.80.10.10">
    <property type="entry name" value="Ribonuclease Inhibitor"/>
    <property type="match status" value="1"/>
</dbReference>